<sequence length="479" mass="56169">MLGILKTGSGKSLCYQLPAKLLPGLTIVVSPLISLMIDQVRQTKAFHFKEVVALHSFQHRTERNHIIQQLERFKLVYISPELLQQRPLLHTLTTMDVRLFVIDEAHCISQWGYDFRPDYLRLGAVIKTLANPPVLALTGTATKEVQQDIITMLGRQQMKRHIYPMDRENISLLVHEVKEDEENKVQILTNVLTTYHVPTIIYFSSRKMAEHIAQQLYIKLNDRKVAFYHGGMDTMDRLKIQQQFMDDQLDIICCTSAFGMGINKKNIRFVIHYHLPTQIESYIQEIGRAGRDGDESVSLLLYEQGDIHLPLQIIENEMPSEAEIMFAANQLYHLYINKQEIPTKEDMIEQYFQVNETKWRILHYQFESHGMIVHNQINYNHQLWTTSIQQMKQFCTDRLVMKRKKVTEIYDWLVSTQCLRKQLYKRFQREVEQKERQCCSNCGFSFSEWNPNETAGKITVKEKLWQDQLASLLLIGESE</sequence>
<accession>A0A2V3W6R3</accession>
<dbReference type="GO" id="GO:0005524">
    <property type="term" value="F:ATP binding"/>
    <property type="evidence" value="ECO:0007669"/>
    <property type="project" value="UniProtKB-KW"/>
</dbReference>
<feature type="domain" description="Helicase C-terminal" evidence="6">
    <location>
        <begin position="169"/>
        <end position="349"/>
    </location>
</feature>
<dbReference type="PROSITE" id="PS51194">
    <property type="entry name" value="HELICASE_CTER"/>
    <property type="match status" value="1"/>
</dbReference>
<dbReference type="GO" id="GO:0003676">
    <property type="term" value="F:nucleic acid binding"/>
    <property type="evidence" value="ECO:0007669"/>
    <property type="project" value="InterPro"/>
</dbReference>
<dbReference type="GO" id="GO:0006310">
    <property type="term" value="P:DNA recombination"/>
    <property type="evidence" value="ECO:0007669"/>
    <property type="project" value="InterPro"/>
</dbReference>
<dbReference type="GO" id="GO:0009378">
    <property type="term" value="F:four-way junction helicase activity"/>
    <property type="evidence" value="ECO:0007669"/>
    <property type="project" value="TreeGrafter"/>
</dbReference>
<evidence type="ECO:0000256" key="4">
    <source>
        <dbReference type="ARBA" id="ARBA00022840"/>
    </source>
</evidence>
<name>A0A2V3W6R3_9BACI</name>
<evidence type="ECO:0000259" key="5">
    <source>
        <dbReference type="PROSITE" id="PS51192"/>
    </source>
</evidence>
<proteinExistence type="predicted"/>
<keyword evidence="4" id="KW-0067">ATP-binding</keyword>
<keyword evidence="3 7" id="KW-0347">Helicase</keyword>
<keyword evidence="1" id="KW-0547">Nucleotide-binding</keyword>
<dbReference type="SMART" id="SM00487">
    <property type="entry name" value="DEXDc"/>
    <property type="match status" value="1"/>
</dbReference>
<dbReference type="PANTHER" id="PTHR13710:SF84">
    <property type="entry name" value="ATP-DEPENDENT DNA HELICASE RECS-RELATED"/>
    <property type="match status" value="1"/>
</dbReference>
<keyword evidence="8" id="KW-1185">Reference proteome</keyword>
<dbReference type="PROSITE" id="PS51192">
    <property type="entry name" value="HELICASE_ATP_BIND_1"/>
    <property type="match status" value="1"/>
</dbReference>
<dbReference type="NCBIfam" id="TIGR00614">
    <property type="entry name" value="recQ_fam"/>
    <property type="match status" value="1"/>
</dbReference>
<dbReference type="GO" id="GO:0043590">
    <property type="term" value="C:bacterial nucleoid"/>
    <property type="evidence" value="ECO:0007669"/>
    <property type="project" value="TreeGrafter"/>
</dbReference>
<dbReference type="GO" id="GO:0030894">
    <property type="term" value="C:replisome"/>
    <property type="evidence" value="ECO:0007669"/>
    <property type="project" value="TreeGrafter"/>
</dbReference>
<dbReference type="InterPro" id="IPR014001">
    <property type="entry name" value="Helicase_ATP-bd"/>
</dbReference>
<evidence type="ECO:0000256" key="2">
    <source>
        <dbReference type="ARBA" id="ARBA00022801"/>
    </source>
</evidence>
<organism evidence="7 8">
    <name type="scientific">Pseudogracilibacillus auburnensis</name>
    <dbReference type="NCBI Taxonomy" id="1494959"/>
    <lineage>
        <taxon>Bacteria</taxon>
        <taxon>Bacillati</taxon>
        <taxon>Bacillota</taxon>
        <taxon>Bacilli</taxon>
        <taxon>Bacillales</taxon>
        <taxon>Bacillaceae</taxon>
        <taxon>Pseudogracilibacillus</taxon>
    </lineage>
</organism>
<dbReference type="SMART" id="SM00490">
    <property type="entry name" value="HELICc"/>
    <property type="match status" value="1"/>
</dbReference>
<dbReference type="GO" id="GO:0043138">
    <property type="term" value="F:3'-5' DNA helicase activity"/>
    <property type="evidence" value="ECO:0007669"/>
    <property type="project" value="TreeGrafter"/>
</dbReference>
<dbReference type="EMBL" id="QJJQ01000003">
    <property type="protein sequence ID" value="PXW88721.1"/>
    <property type="molecule type" value="Genomic_DNA"/>
</dbReference>
<dbReference type="Gene3D" id="3.40.50.300">
    <property type="entry name" value="P-loop containing nucleotide triphosphate hydrolases"/>
    <property type="match status" value="2"/>
</dbReference>
<dbReference type="CDD" id="cd17920">
    <property type="entry name" value="DEXHc_RecQ"/>
    <property type="match status" value="1"/>
</dbReference>
<dbReference type="GO" id="GO:0016787">
    <property type="term" value="F:hydrolase activity"/>
    <property type="evidence" value="ECO:0007669"/>
    <property type="project" value="UniProtKB-KW"/>
</dbReference>
<dbReference type="InterPro" id="IPR027417">
    <property type="entry name" value="P-loop_NTPase"/>
</dbReference>
<dbReference type="Pfam" id="PF00270">
    <property type="entry name" value="DEAD"/>
    <property type="match status" value="1"/>
</dbReference>
<dbReference type="AlphaFoldDB" id="A0A2V3W6R3"/>
<protein>
    <submittedName>
        <fullName evidence="7">ATP-dependent DNA helicase RecQ</fullName>
    </submittedName>
</protein>
<dbReference type="Pfam" id="PF00271">
    <property type="entry name" value="Helicase_C"/>
    <property type="match status" value="1"/>
</dbReference>
<gene>
    <name evidence="7" type="ORF">DFR56_103227</name>
</gene>
<evidence type="ECO:0000313" key="7">
    <source>
        <dbReference type="EMBL" id="PXW88721.1"/>
    </source>
</evidence>
<comment type="caution">
    <text evidence="7">The sequence shown here is derived from an EMBL/GenBank/DDBJ whole genome shotgun (WGS) entry which is preliminary data.</text>
</comment>
<dbReference type="Proteomes" id="UP000247978">
    <property type="component" value="Unassembled WGS sequence"/>
</dbReference>
<evidence type="ECO:0000313" key="8">
    <source>
        <dbReference type="Proteomes" id="UP000247978"/>
    </source>
</evidence>
<dbReference type="InterPro" id="IPR001650">
    <property type="entry name" value="Helicase_C-like"/>
</dbReference>
<keyword evidence="2" id="KW-0378">Hydrolase</keyword>
<dbReference type="GO" id="GO:0005737">
    <property type="term" value="C:cytoplasm"/>
    <property type="evidence" value="ECO:0007669"/>
    <property type="project" value="TreeGrafter"/>
</dbReference>
<reference evidence="7 8" key="1">
    <citation type="submission" date="2018-05" db="EMBL/GenBank/DDBJ databases">
        <title>Genomic Encyclopedia of Type Strains, Phase IV (KMG-IV): sequencing the most valuable type-strain genomes for metagenomic binning, comparative biology and taxonomic classification.</title>
        <authorList>
            <person name="Goeker M."/>
        </authorList>
    </citation>
    <scope>NUCLEOTIDE SEQUENCE [LARGE SCALE GENOMIC DNA]</scope>
    <source>
        <strain evidence="7 8">DSM 28556</strain>
    </source>
</reference>
<evidence type="ECO:0000259" key="6">
    <source>
        <dbReference type="PROSITE" id="PS51194"/>
    </source>
</evidence>
<dbReference type="InterPro" id="IPR004589">
    <property type="entry name" value="DNA_helicase_ATP-dep_RecQ"/>
</dbReference>
<dbReference type="GO" id="GO:0006281">
    <property type="term" value="P:DNA repair"/>
    <property type="evidence" value="ECO:0007669"/>
    <property type="project" value="TreeGrafter"/>
</dbReference>
<dbReference type="PANTHER" id="PTHR13710">
    <property type="entry name" value="DNA HELICASE RECQ FAMILY MEMBER"/>
    <property type="match status" value="1"/>
</dbReference>
<feature type="domain" description="Helicase ATP-binding" evidence="5">
    <location>
        <begin position="1"/>
        <end position="159"/>
    </location>
</feature>
<evidence type="ECO:0000256" key="3">
    <source>
        <dbReference type="ARBA" id="ARBA00022806"/>
    </source>
</evidence>
<dbReference type="SUPFAM" id="SSF52540">
    <property type="entry name" value="P-loop containing nucleoside triphosphate hydrolases"/>
    <property type="match status" value="1"/>
</dbReference>
<evidence type="ECO:0000256" key="1">
    <source>
        <dbReference type="ARBA" id="ARBA00022741"/>
    </source>
</evidence>
<dbReference type="InterPro" id="IPR011545">
    <property type="entry name" value="DEAD/DEAH_box_helicase_dom"/>
</dbReference>